<keyword evidence="1" id="KW-1133">Transmembrane helix</keyword>
<dbReference type="AlphaFoldDB" id="A0A212JM22"/>
<protein>
    <recommendedName>
        <fullName evidence="3">Cation-transporting P-type ATPase C-terminal domain-containing protein</fullName>
    </recommendedName>
</protein>
<evidence type="ECO:0000256" key="1">
    <source>
        <dbReference type="SAM" id="Phobius"/>
    </source>
</evidence>
<keyword evidence="1" id="KW-0812">Transmembrane</keyword>
<gene>
    <name evidence="2" type="ORF">KL86DYS1_20200</name>
</gene>
<reference evidence="2" key="1">
    <citation type="submission" date="2016-04" db="EMBL/GenBank/DDBJ databases">
        <authorList>
            <person name="Evans L.H."/>
            <person name="Alamgir A."/>
            <person name="Owens N."/>
            <person name="Weber N.D."/>
            <person name="Virtaneva K."/>
            <person name="Barbian K."/>
            <person name="Babar A."/>
            <person name="Rosenke K."/>
        </authorList>
    </citation>
    <scope>NUCLEOTIDE SEQUENCE</scope>
    <source>
        <strain evidence="2">86-1</strain>
    </source>
</reference>
<proteinExistence type="predicted"/>
<accession>A0A212JM22</accession>
<sequence length="76" mass="9112">MAYLVFDSNRYIKNLYINLIFWFTFVIGVLLFKPTVTTLQILEEYLFQIPQWLILFGFGIITLFFNIVEIIKRIGK</sequence>
<evidence type="ECO:0008006" key="3">
    <source>
        <dbReference type="Google" id="ProtNLM"/>
    </source>
</evidence>
<evidence type="ECO:0000313" key="2">
    <source>
        <dbReference type="EMBL" id="SBW00461.1"/>
    </source>
</evidence>
<dbReference type="EMBL" id="FLUM01000002">
    <property type="protein sequence ID" value="SBW00461.1"/>
    <property type="molecule type" value="Genomic_DNA"/>
</dbReference>
<feature type="transmembrane region" description="Helical" evidence="1">
    <location>
        <begin position="15"/>
        <end position="32"/>
    </location>
</feature>
<organism evidence="2">
    <name type="scientific">uncultured Dysgonomonas sp</name>
    <dbReference type="NCBI Taxonomy" id="206096"/>
    <lineage>
        <taxon>Bacteria</taxon>
        <taxon>Pseudomonadati</taxon>
        <taxon>Bacteroidota</taxon>
        <taxon>Bacteroidia</taxon>
        <taxon>Bacteroidales</taxon>
        <taxon>Dysgonomonadaceae</taxon>
        <taxon>Dysgonomonas</taxon>
        <taxon>environmental samples</taxon>
    </lineage>
</organism>
<keyword evidence="1" id="KW-0472">Membrane</keyword>
<feature type="transmembrane region" description="Helical" evidence="1">
    <location>
        <begin position="52"/>
        <end position="71"/>
    </location>
</feature>
<name>A0A212JM22_9BACT</name>